<keyword evidence="4 10" id="KW-0863">Zinc-finger</keyword>
<feature type="compositionally biased region" description="Basic and acidic residues" evidence="12">
    <location>
        <begin position="514"/>
        <end position="532"/>
    </location>
</feature>
<dbReference type="OMA" id="ENENECP"/>
<comment type="subunit">
    <text evidence="9">Component of the homotypic vacuole fusion and vacuole protein sorting (HOPS) complex. Component of the class C core vacuole/endosome tethering (CORVET) complex.</text>
</comment>
<feature type="compositionally biased region" description="Low complexity" evidence="12">
    <location>
        <begin position="384"/>
        <end position="398"/>
    </location>
</feature>
<evidence type="ECO:0000256" key="1">
    <source>
        <dbReference type="ARBA" id="ARBA00007070"/>
    </source>
</evidence>
<sequence length="968" mass="103609">MGKLRVLWEGNKEPVTNLGITADASAAGPSSSSGAGQTLFVLTTSQILALSLDKASKSKLSAGESSSASSSQPALLDELGAAVGCAKVLRLGLGKGVGEFEGETAERMVVARDEAIYVYGKEGREGCWAYEGPKSYIVPLHSASVASPSASSSATSSHLLPTPYLAIVSPPQSSSLSSNSATIRAHAARSSPALGPASSSNGGDEHVAKVTVFDPENKFIAFSGTYSGDESGGAGVRSVVEAWGAVWVLTDAGKLFRLTEQPLETSFSTLFQRNLYTLAISLAHSRGLGGDVIAENYRRYGDHLYGKADYEGAMAAYLKTVGTVQASYVIRKFLDAQRLTHLTSYLQELHSRGLANTDITTLLLNCYTKLADDEALSRFIHSSSSSSTASSSSSSPSHSSDEPPFDLDTAIRVLRQAGYFAHATWLAQRYRAHGAYLRIAIEDSGDCAGALRYVRELARDEGGSGGEGASAARDEARESLARWGGVLLQREPELTTEVLVEVCCGVEKAPAPAREGEGKQGSKDSVSKDRVGALKHGRAASGLPTRGGSAPAKAFDVPDSASVGGASSLDGAPGPFAPTAEPESTSSSSLPSPRSFFAHFVDRPRHFISFLEQVVARRYGKPVDSLVAPSSLTGVDAPLPAPRTLDVDVPRDAAARDEQVVWSTLLELYISAAAAAAGAADERERARLQGMALRLLRCQDQVPYDETQALLVCTTQGFEEGFVLLYELLGMYEDIVRYWIDAATSSPSAPDHTSRIVRAVRRYGPSCPSLYALVLRHLTTSSDILSRHQADLLDLLDEIDRDKVMPPIKVVQLLSANGNASVGLVREYLKRQLLAEKQEFDSDQALIKSYRTETLKKRREIAELSDPTTPRIFQVTRCSACGGQLDLPGVHFMCRHSYHQRCLGENESQCPNCARTHGVVREIRRNNEQLRGGHDVFLDEVRGADDPFAAVAGAFARGWMGERGGGEP</sequence>
<feature type="repeat" description="CHCR" evidence="11">
    <location>
        <begin position="317"/>
        <end position="496"/>
    </location>
</feature>
<comment type="similarity">
    <text evidence="1 9">Belongs to the VPS11 family.</text>
</comment>
<keyword evidence="9" id="KW-0808">Transferase</keyword>
<reference evidence="14 15" key="1">
    <citation type="journal article" date="2015" name="Front. Microbiol.">
        <title>Genome sequence of the plant growth promoting endophytic yeast Rhodotorula graminis WP1.</title>
        <authorList>
            <person name="Firrincieli A."/>
            <person name="Otillar R."/>
            <person name="Salamov A."/>
            <person name="Schmutz J."/>
            <person name="Khan Z."/>
            <person name="Redman R.S."/>
            <person name="Fleck N.D."/>
            <person name="Lindquist E."/>
            <person name="Grigoriev I.V."/>
            <person name="Doty S.L."/>
        </authorList>
    </citation>
    <scope>NUCLEOTIDE SEQUENCE [LARGE SCALE GENOMIC DNA]</scope>
    <source>
        <strain evidence="14 15">WP1</strain>
    </source>
</reference>
<dbReference type="GO" id="GO:0007032">
    <property type="term" value="P:endosome organization"/>
    <property type="evidence" value="ECO:0007669"/>
    <property type="project" value="TreeGrafter"/>
</dbReference>
<dbReference type="GO" id="GO:0006904">
    <property type="term" value="P:vesicle docking involved in exocytosis"/>
    <property type="evidence" value="ECO:0007669"/>
    <property type="project" value="TreeGrafter"/>
</dbReference>
<dbReference type="Pfam" id="PF12451">
    <property type="entry name" value="VPS11_C"/>
    <property type="match status" value="1"/>
</dbReference>
<evidence type="ECO:0000313" key="15">
    <source>
        <dbReference type="Proteomes" id="UP000053890"/>
    </source>
</evidence>
<feature type="compositionally biased region" description="Low complexity" evidence="12">
    <location>
        <begin position="577"/>
        <end position="592"/>
    </location>
</feature>
<comment type="catalytic activity">
    <reaction evidence="9">
        <text>S-ubiquitinyl-[E2 ubiquitin-conjugating enzyme]-L-cysteine + [acceptor protein]-L-lysine = [E2 ubiquitin-conjugating enzyme]-L-cysteine + N(6)-ubiquitinyl-[acceptor protein]-L-lysine.</text>
        <dbReference type="EC" id="2.3.2.27"/>
    </reaction>
</comment>
<dbReference type="GO" id="GO:0006886">
    <property type="term" value="P:intracellular protein transport"/>
    <property type="evidence" value="ECO:0007669"/>
    <property type="project" value="UniProtKB-UniRule"/>
</dbReference>
<dbReference type="GO" id="GO:0033263">
    <property type="term" value="C:CORVET complex"/>
    <property type="evidence" value="ECO:0007669"/>
    <property type="project" value="UniProtKB-UniRule"/>
</dbReference>
<dbReference type="PIRSF" id="PIRSF007860">
    <property type="entry name" value="VPS11"/>
    <property type="match status" value="1"/>
</dbReference>
<dbReference type="PANTHER" id="PTHR23323">
    <property type="entry name" value="VACUOLAR PROTEIN SORTING-ASSOCIATED PROTEIN"/>
    <property type="match status" value="1"/>
</dbReference>
<evidence type="ECO:0000313" key="14">
    <source>
        <dbReference type="EMBL" id="KPV76750.1"/>
    </source>
</evidence>
<evidence type="ECO:0000256" key="3">
    <source>
        <dbReference type="ARBA" id="ARBA00022723"/>
    </source>
</evidence>
<evidence type="ECO:0000259" key="13">
    <source>
        <dbReference type="PROSITE" id="PS50089"/>
    </source>
</evidence>
<feature type="domain" description="RING-type" evidence="13">
    <location>
        <begin position="878"/>
        <end position="913"/>
    </location>
</feature>
<dbReference type="GO" id="GO:0008270">
    <property type="term" value="F:zinc ion binding"/>
    <property type="evidence" value="ECO:0007669"/>
    <property type="project" value="UniProtKB-KW"/>
</dbReference>
<proteinExistence type="inferred from homology"/>
<dbReference type="Pfam" id="PF17122">
    <property type="entry name" value="zf-C3H2C3"/>
    <property type="match status" value="1"/>
</dbReference>
<evidence type="ECO:0000256" key="6">
    <source>
        <dbReference type="ARBA" id="ARBA00022927"/>
    </source>
</evidence>
<dbReference type="AlphaFoldDB" id="A0A194S8E8"/>
<evidence type="ECO:0000256" key="9">
    <source>
        <dbReference type="PIRNR" id="PIRNR007860"/>
    </source>
</evidence>
<keyword evidence="15" id="KW-1185">Reference proteome</keyword>
<protein>
    <recommendedName>
        <fullName evidence="9">E3 ubiquitin-protein ligase PEP5</fullName>
        <ecNumber evidence="9">2.3.2.27</ecNumber>
    </recommendedName>
</protein>
<dbReference type="RefSeq" id="XP_018272799.1">
    <property type="nucleotide sequence ID" value="XM_018415090.1"/>
</dbReference>
<dbReference type="InterPro" id="IPR000547">
    <property type="entry name" value="Clathrin_H-chain/VPS_repeat"/>
</dbReference>
<dbReference type="Pfam" id="PF23356">
    <property type="entry name" value="TPR_PEP5_VPS11"/>
    <property type="match status" value="2"/>
</dbReference>
<feature type="region of interest" description="Disordered" evidence="12">
    <location>
        <begin position="511"/>
        <end position="592"/>
    </location>
</feature>
<evidence type="ECO:0000256" key="10">
    <source>
        <dbReference type="PROSITE-ProRule" id="PRU00175"/>
    </source>
</evidence>
<dbReference type="PROSITE" id="PS50236">
    <property type="entry name" value="CHCR"/>
    <property type="match status" value="1"/>
</dbReference>
<dbReference type="GO" id="GO:0000329">
    <property type="term" value="C:fungal-type vacuole membrane"/>
    <property type="evidence" value="ECO:0007669"/>
    <property type="project" value="UniProtKB-UniRule"/>
</dbReference>
<keyword evidence="5" id="KW-0862">Zinc</keyword>
<dbReference type="GO" id="GO:0007033">
    <property type="term" value="P:vacuole organization"/>
    <property type="evidence" value="ECO:0007669"/>
    <property type="project" value="TreeGrafter"/>
</dbReference>
<keyword evidence="9" id="KW-0926">Vacuole</keyword>
<evidence type="ECO:0000256" key="8">
    <source>
        <dbReference type="ARBA" id="ARBA00029433"/>
    </source>
</evidence>
<dbReference type="GO" id="GO:0030897">
    <property type="term" value="C:HOPS complex"/>
    <property type="evidence" value="ECO:0007669"/>
    <property type="project" value="UniProtKB-UniRule"/>
</dbReference>
<dbReference type="InterPro" id="IPR024763">
    <property type="entry name" value="VPS11_C"/>
</dbReference>
<dbReference type="OrthoDB" id="26184at2759"/>
<evidence type="ECO:0000256" key="7">
    <source>
        <dbReference type="ARBA" id="ARBA00023136"/>
    </source>
</evidence>
<dbReference type="PROSITE" id="PS50089">
    <property type="entry name" value="ZF_RING_2"/>
    <property type="match status" value="1"/>
</dbReference>
<keyword evidence="3" id="KW-0479">Metal-binding</keyword>
<keyword evidence="2 9" id="KW-0813">Transport</keyword>
<keyword evidence="7 9" id="KW-0472">Membrane</keyword>
<gene>
    <name evidence="14" type="ORF">RHOBADRAFT_48072</name>
</gene>
<evidence type="ECO:0000256" key="2">
    <source>
        <dbReference type="ARBA" id="ARBA00022448"/>
    </source>
</evidence>
<dbReference type="InterPro" id="IPR057308">
    <property type="entry name" value="CHCR_PEP5_VPS11"/>
</dbReference>
<dbReference type="EC" id="2.3.2.27" evidence="9"/>
<dbReference type="EMBL" id="KQ474075">
    <property type="protein sequence ID" value="KPV76750.1"/>
    <property type="molecule type" value="Genomic_DNA"/>
</dbReference>
<evidence type="ECO:0000256" key="12">
    <source>
        <dbReference type="SAM" id="MobiDB-lite"/>
    </source>
</evidence>
<dbReference type="GO" id="GO:0030674">
    <property type="term" value="F:protein-macromolecule adaptor activity"/>
    <property type="evidence" value="ECO:0007669"/>
    <property type="project" value="TreeGrafter"/>
</dbReference>
<dbReference type="GO" id="GO:0048284">
    <property type="term" value="P:organelle fusion"/>
    <property type="evidence" value="ECO:0007669"/>
    <property type="project" value="TreeGrafter"/>
</dbReference>
<dbReference type="STRING" id="578459.A0A194S8E8"/>
<dbReference type="InterPro" id="IPR001841">
    <property type="entry name" value="Znf_RING"/>
</dbReference>
<dbReference type="InterPro" id="IPR016528">
    <property type="entry name" value="VPS11"/>
</dbReference>
<dbReference type="GO" id="GO:0061630">
    <property type="term" value="F:ubiquitin protein ligase activity"/>
    <property type="evidence" value="ECO:0007669"/>
    <property type="project" value="UniProtKB-EC"/>
</dbReference>
<dbReference type="CDD" id="cd16688">
    <property type="entry name" value="RING-H2_Vps11"/>
    <property type="match status" value="1"/>
</dbReference>
<accession>A0A194S8E8</accession>
<dbReference type="SUPFAM" id="SSF57850">
    <property type="entry name" value="RING/U-box"/>
    <property type="match status" value="1"/>
</dbReference>
<dbReference type="InterPro" id="IPR057307">
    <property type="entry name" value="PEP5_VPS11_N"/>
</dbReference>
<comment type="subcellular location">
    <subcellularLocation>
        <location evidence="8">Endomembrane system</location>
        <topology evidence="8">Peripheral membrane protein</topology>
        <orientation evidence="8">Cytoplasmic side</orientation>
    </subcellularLocation>
    <subcellularLocation>
        <location evidence="9">Vacuole membrane</location>
        <topology evidence="9">Peripheral membrane protein</topology>
        <orientation evidence="9">Cytoplasmic side</orientation>
    </subcellularLocation>
</comment>
<evidence type="ECO:0000256" key="4">
    <source>
        <dbReference type="ARBA" id="ARBA00022771"/>
    </source>
</evidence>
<keyword evidence="9" id="KW-0833">Ubl conjugation pathway</keyword>
<dbReference type="PANTHER" id="PTHR23323:SF24">
    <property type="entry name" value="VACUOLAR PROTEIN SORTING-ASSOCIATED PROTEIN 11 HOMOLOG"/>
    <property type="match status" value="1"/>
</dbReference>
<dbReference type="GeneID" id="28975538"/>
<organism evidence="14 15">
    <name type="scientific">Rhodotorula graminis (strain WP1)</name>
    <dbReference type="NCBI Taxonomy" id="578459"/>
    <lineage>
        <taxon>Eukaryota</taxon>
        <taxon>Fungi</taxon>
        <taxon>Dikarya</taxon>
        <taxon>Basidiomycota</taxon>
        <taxon>Pucciniomycotina</taxon>
        <taxon>Microbotryomycetes</taxon>
        <taxon>Sporidiobolales</taxon>
        <taxon>Sporidiobolaceae</taxon>
        <taxon>Rhodotorula</taxon>
    </lineage>
</organism>
<feature type="region of interest" description="Disordered" evidence="12">
    <location>
        <begin position="384"/>
        <end position="403"/>
    </location>
</feature>
<keyword evidence="6 9" id="KW-0653">Protein transport</keyword>
<evidence type="ECO:0000256" key="11">
    <source>
        <dbReference type="PROSITE-ProRule" id="PRU01006"/>
    </source>
</evidence>
<evidence type="ECO:0000256" key="5">
    <source>
        <dbReference type="ARBA" id="ARBA00022833"/>
    </source>
</evidence>
<dbReference type="Proteomes" id="UP000053890">
    <property type="component" value="Unassembled WGS sequence"/>
</dbReference>
<dbReference type="Pfam" id="PF23341">
    <property type="entry name" value="PEP5_VPS11_N"/>
    <property type="match status" value="1"/>
</dbReference>
<name>A0A194S8E8_RHOGW</name>